<keyword evidence="6" id="KW-1185">Reference proteome</keyword>
<dbReference type="PANTHER" id="PTHR28573">
    <property type="entry name" value="SPINDLE AND KINETOCHORE-ASSOCIATED PROTEIN 1"/>
    <property type="match status" value="1"/>
</dbReference>
<dbReference type="Pfam" id="PF07160">
    <property type="entry name" value="SKA1"/>
    <property type="match status" value="1"/>
</dbReference>
<accession>A0AAV1F8T8</accession>
<dbReference type="GO" id="GO:0051301">
    <property type="term" value="P:cell division"/>
    <property type="evidence" value="ECO:0007669"/>
    <property type="project" value="InterPro"/>
</dbReference>
<evidence type="ECO:0000256" key="4">
    <source>
        <dbReference type="SAM" id="MobiDB-lite"/>
    </source>
</evidence>
<evidence type="ECO:0000256" key="2">
    <source>
        <dbReference type="ARBA" id="ARBA00047182"/>
    </source>
</evidence>
<evidence type="ECO:0000256" key="3">
    <source>
        <dbReference type="ARBA" id="ARBA00047202"/>
    </source>
</evidence>
<feature type="region of interest" description="Disordered" evidence="4">
    <location>
        <begin position="1"/>
        <end position="28"/>
    </location>
</feature>
<dbReference type="GO" id="GO:0031110">
    <property type="term" value="P:regulation of microtubule polymerization or depolymerization"/>
    <property type="evidence" value="ECO:0007669"/>
    <property type="project" value="TreeGrafter"/>
</dbReference>
<dbReference type="InterPro" id="IPR042031">
    <property type="entry name" value="SKA1_MBD_sf"/>
</dbReference>
<dbReference type="GO" id="GO:0072686">
    <property type="term" value="C:mitotic spindle"/>
    <property type="evidence" value="ECO:0007669"/>
    <property type="project" value="TreeGrafter"/>
</dbReference>
<evidence type="ECO:0000256" key="1">
    <source>
        <dbReference type="ARBA" id="ARBA00006836"/>
    </source>
</evidence>
<dbReference type="PANTHER" id="PTHR28573:SF1">
    <property type="entry name" value="SPINDLE AND KINETOCHORE-ASSOCIATED PROTEIN 1"/>
    <property type="match status" value="1"/>
</dbReference>
<sequence>MWTNSQHGPRTSTPRARHGDGLKQRNGAVIGDGVEELQGRRALKSADTQSHGQFFVVEEDIRDFTQVKVDKRFQKIFIMLRHCGRLREVRGGGLTRYMLL</sequence>
<dbReference type="Gene3D" id="1.10.10.1890">
    <property type="entry name" value="Ska1 microtubule binding domain-like"/>
    <property type="match status" value="1"/>
</dbReference>
<proteinExistence type="inferred from homology"/>
<dbReference type="InterPro" id="IPR009829">
    <property type="entry name" value="SKA1"/>
</dbReference>
<organism evidence="5 6">
    <name type="scientific">Xyrichtys novacula</name>
    <name type="common">Pearly razorfish</name>
    <name type="synonym">Hemipteronotus novacula</name>
    <dbReference type="NCBI Taxonomy" id="13765"/>
    <lineage>
        <taxon>Eukaryota</taxon>
        <taxon>Metazoa</taxon>
        <taxon>Chordata</taxon>
        <taxon>Craniata</taxon>
        <taxon>Vertebrata</taxon>
        <taxon>Euteleostomi</taxon>
        <taxon>Actinopterygii</taxon>
        <taxon>Neopterygii</taxon>
        <taxon>Teleostei</taxon>
        <taxon>Neoteleostei</taxon>
        <taxon>Acanthomorphata</taxon>
        <taxon>Eupercaria</taxon>
        <taxon>Labriformes</taxon>
        <taxon>Labridae</taxon>
        <taxon>Xyrichtys</taxon>
    </lineage>
</organism>
<dbReference type="EMBL" id="OY660868">
    <property type="protein sequence ID" value="CAJ1057083.1"/>
    <property type="molecule type" value="Genomic_DNA"/>
</dbReference>
<feature type="compositionally biased region" description="Polar residues" evidence="4">
    <location>
        <begin position="1"/>
        <end position="14"/>
    </location>
</feature>
<evidence type="ECO:0000313" key="5">
    <source>
        <dbReference type="EMBL" id="CAJ1057083.1"/>
    </source>
</evidence>
<evidence type="ECO:0000313" key="6">
    <source>
        <dbReference type="Proteomes" id="UP001178508"/>
    </source>
</evidence>
<gene>
    <name evidence="5" type="ORF">XNOV1_A017000</name>
</gene>
<dbReference type="GO" id="GO:0007059">
    <property type="term" value="P:chromosome segregation"/>
    <property type="evidence" value="ECO:0007669"/>
    <property type="project" value="InterPro"/>
</dbReference>
<dbReference type="GO" id="GO:0000278">
    <property type="term" value="P:mitotic cell cycle"/>
    <property type="evidence" value="ECO:0007669"/>
    <property type="project" value="TreeGrafter"/>
</dbReference>
<dbReference type="GO" id="GO:0008017">
    <property type="term" value="F:microtubule binding"/>
    <property type="evidence" value="ECO:0007669"/>
    <property type="project" value="InterPro"/>
</dbReference>
<dbReference type="GO" id="GO:0005876">
    <property type="term" value="C:spindle microtubule"/>
    <property type="evidence" value="ECO:0007669"/>
    <property type="project" value="TreeGrafter"/>
</dbReference>
<dbReference type="Proteomes" id="UP001178508">
    <property type="component" value="Chromosome 5"/>
</dbReference>
<comment type="similarity">
    <text evidence="1">Belongs to the SKA1 family.</text>
</comment>
<dbReference type="AlphaFoldDB" id="A0AAV1F8T8"/>
<dbReference type="GO" id="GO:0000940">
    <property type="term" value="C:outer kinetochore"/>
    <property type="evidence" value="ECO:0007669"/>
    <property type="project" value="TreeGrafter"/>
</dbReference>
<protein>
    <recommendedName>
        <fullName evidence="2">SKA complex subunit 1</fullName>
    </recommendedName>
    <alternativeName>
        <fullName evidence="3">Spindle and kinetochore-associated protein 1</fullName>
    </alternativeName>
</protein>
<name>A0AAV1F8T8_XYRNO</name>
<reference evidence="5" key="1">
    <citation type="submission" date="2023-08" db="EMBL/GenBank/DDBJ databases">
        <authorList>
            <person name="Alioto T."/>
            <person name="Alioto T."/>
            <person name="Gomez Garrido J."/>
        </authorList>
    </citation>
    <scope>NUCLEOTIDE SEQUENCE</scope>
</reference>